<evidence type="ECO:0000256" key="8">
    <source>
        <dbReference type="ARBA" id="ARBA00034006"/>
    </source>
</evidence>
<dbReference type="Gene3D" id="3.40.50.12240">
    <property type="match status" value="1"/>
</dbReference>
<gene>
    <name evidence="11" type="ORF">C9E81_12700</name>
</gene>
<dbReference type="SMART" id="SM00382">
    <property type="entry name" value="AAA"/>
    <property type="match status" value="1"/>
</dbReference>
<evidence type="ECO:0000256" key="7">
    <source>
        <dbReference type="ARBA" id="ARBA00022967"/>
    </source>
</evidence>
<dbReference type="InterPro" id="IPR027417">
    <property type="entry name" value="P-loop_NTPase"/>
</dbReference>
<dbReference type="GO" id="GO:0030257">
    <property type="term" value="C:type III protein secretion system complex"/>
    <property type="evidence" value="ECO:0007669"/>
    <property type="project" value="InterPro"/>
</dbReference>
<evidence type="ECO:0000259" key="10">
    <source>
        <dbReference type="SMART" id="SM00382"/>
    </source>
</evidence>
<evidence type="ECO:0000256" key="1">
    <source>
        <dbReference type="ARBA" id="ARBA00004496"/>
    </source>
</evidence>
<dbReference type="InterPro" id="IPR005714">
    <property type="entry name" value="ATPase_T3SS_FliI/YscN"/>
</dbReference>
<dbReference type="Pfam" id="PF18269">
    <property type="entry name" value="T3SS_ATPase_C"/>
    <property type="match status" value="1"/>
</dbReference>
<comment type="subcellular location">
    <subcellularLocation>
        <location evidence="1">Cytoplasm</location>
    </subcellularLocation>
</comment>
<dbReference type="InterPro" id="IPR020003">
    <property type="entry name" value="ATPase_a/bsu_AS"/>
</dbReference>
<evidence type="ECO:0000256" key="3">
    <source>
        <dbReference type="ARBA" id="ARBA00022490"/>
    </source>
</evidence>
<dbReference type="FunFam" id="3.40.50.12240:FF:000002">
    <property type="entry name" value="Flagellum-specific ATP synthase FliI"/>
    <property type="match status" value="1"/>
</dbReference>
<protein>
    <submittedName>
        <fullName evidence="11">FliI/YscN family ATPase</fullName>
    </submittedName>
</protein>
<dbReference type="PANTHER" id="PTHR15184">
    <property type="entry name" value="ATP SYNTHASE"/>
    <property type="match status" value="1"/>
</dbReference>
<dbReference type="GO" id="GO:0046933">
    <property type="term" value="F:proton-transporting ATP synthase activity, rotational mechanism"/>
    <property type="evidence" value="ECO:0007669"/>
    <property type="project" value="TreeGrafter"/>
</dbReference>
<dbReference type="GO" id="GO:0016887">
    <property type="term" value="F:ATP hydrolysis activity"/>
    <property type="evidence" value="ECO:0007669"/>
    <property type="project" value="InterPro"/>
</dbReference>
<reference evidence="11 12" key="1">
    <citation type="submission" date="2018-07" db="EMBL/GenBank/DDBJ databases">
        <authorList>
            <person name="Zhang Y."/>
            <person name="Wang L."/>
            <person name="Ma S."/>
        </authorList>
    </citation>
    <scope>NUCLEOTIDE SEQUENCE [LARGE SCALE GENOMIC DNA]</scope>
    <source>
        <strain evidence="11 12">4-2</strain>
    </source>
</reference>
<keyword evidence="3" id="KW-0963">Cytoplasm</keyword>
<dbReference type="PROSITE" id="PS00152">
    <property type="entry name" value="ATPASE_ALPHA_BETA"/>
    <property type="match status" value="1"/>
</dbReference>
<dbReference type="Pfam" id="PF02874">
    <property type="entry name" value="ATP-synt_ab_N"/>
    <property type="match status" value="1"/>
</dbReference>
<dbReference type="NCBIfam" id="TIGR01026">
    <property type="entry name" value="fliI_yscN"/>
    <property type="match status" value="1"/>
</dbReference>
<dbReference type="GO" id="GO:0008564">
    <property type="term" value="F:protein-exporting ATPase activity"/>
    <property type="evidence" value="ECO:0007669"/>
    <property type="project" value="UniProtKB-EC"/>
</dbReference>
<dbReference type="AlphaFoldDB" id="A0A3M0MB21"/>
<dbReference type="CDD" id="cd01136">
    <property type="entry name" value="ATPase_flagellum-secretory_path_III"/>
    <property type="match status" value="1"/>
</dbReference>
<organism evidence="11 12">
    <name type="scientific">Paracoccus alkanivorans</name>
    <dbReference type="NCBI Taxonomy" id="2116655"/>
    <lineage>
        <taxon>Bacteria</taxon>
        <taxon>Pseudomonadati</taxon>
        <taxon>Pseudomonadota</taxon>
        <taxon>Alphaproteobacteria</taxon>
        <taxon>Rhodobacterales</taxon>
        <taxon>Paracoccaceae</taxon>
        <taxon>Paracoccus</taxon>
    </lineage>
</organism>
<evidence type="ECO:0000256" key="6">
    <source>
        <dbReference type="ARBA" id="ARBA00022927"/>
    </source>
</evidence>
<sequence length="461" mass="49224">MGRTCGRPFIAPGPRRPRAVNESVTDPLLAQLRARAERIETIELRGRITRISGCVLHARMADGRIGEECLLRDPVSKVETTAEIIGFDGEETILAPAGDIRGLSSRTEVMPTGAEPLGPAGPDLLGRVVDGFGNALDGGPAVAGRVPLNAGPPPPLSRPIIDTPFVTGLRSVDGLLTMGEGQRMGIFGAAGVGKSTLLSQIIRGAGADAIVLGLIGERGREVAEFLERDLGSEGRRRAAVFVATSDRPATERLRAALAATACAEEFRRRGMRVLLLIDSVTRVARALREIGLSAGEPPVRRGFPPSVFANLPRLVERPGRTGEGVITAIYTVLVEGDDDASDPVADEMRSLLDGHIILSRDLAARGHYPAIDILRSKSRVVSAVATPEQLAHSQRVATRLAKLEEIEILVQVGEYREGSDPLADEALQMRERTDAFLRQTVAERSSLEVTLAALAELGRQS</sequence>
<dbReference type="GO" id="GO:0005737">
    <property type="term" value="C:cytoplasm"/>
    <property type="evidence" value="ECO:0007669"/>
    <property type="project" value="UniProtKB-SubCell"/>
</dbReference>
<evidence type="ECO:0000256" key="5">
    <source>
        <dbReference type="ARBA" id="ARBA00022840"/>
    </source>
</evidence>
<proteinExistence type="predicted"/>
<dbReference type="OrthoDB" id="9801639at2"/>
<keyword evidence="5" id="KW-0067">ATP-binding</keyword>
<dbReference type="InterPro" id="IPR050053">
    <property type="entry name" value="ATPase_alpha/beta_chains"/>
</dbReference>
<keyword evidence="7" id="KW-1278">Translocase</keyword>
<dbReference type="GO" id="GO:0030254">
    <property type="term" value="P:protein secretion by the type III secretion system"/>
    <property type="evidence" value="ECO:0007669"/>
    <property type="project" value="InterPro"/>
</dbReference>
<dbReference type="GO" id="GO:0005524">
    <property type="term" value="F:ATP binding"/>
    <property type="evidence" value="ECO:0007669"/>
    <property type="project" value="UniProtKB-KW"/>
</dbReference>
<evidence type="ECO:0000256" key="2">
    <source>
        <dbReference type="ARBA" id="ARBA00022448"/>
    </source>
</evidence>
<keyword evidence="6" id="KW-0653">Protein transport</keyword>
<name>A0A3M0MB21_9RHOB</name>
<dbReference type="InterPro" id="IPR004100">
    <property type="entry name" value="ATPase_F1/V1/A1_a/bsu_N"/>
</dbReference>
<keyword evidence="4" id="KW-0547">Nucleotide-binding</keyword>
<feature type="domain" description="AAA+ ATPase" evidence="10">
    <location>
        <begin position="180"/>
        <end position="362"/>
    </location>
</feature>
<feature type="region of interest" description="Disordered" evidence="9">
    <location>
        <begin position="1"/>
        <end position="20"/>
    </location>
</feature>
<evidence type="ECO:0000313" key="11">
    <source>
        <dbReference type="EMBL" id="RMC34942.1"/>
    </source>
</evidence>
<comment type="catalytic activity">
    <reaction evidence="8">
        <text>ATP + H2O + cellular proteinSide 1 = ADP + phosphate + cellular proteinSide 2.</text>
        <dbReference type="EC" id="7.4.2.8"/>
    </reaction>
</comment>
<dbReference type="EMBL" id="QOKZ01000004">
    <property type="protein sequence ID" value="RMC34942.1"/>
    <property type="molecule type" value="Genomic_DNA"/>
</dbReference>
<dbReference type="InterPro" id="IPR000194">
    <property type="entry name" value="ATPase_F1/V1/A1_a/bsu_nucl-bd"/>
</dbReference>
<dbReference type="SUPFAM" id="SSF52540">
    <property type="entry name" value="P-loop containing nucleoside triphosphate hydrolases"/>
    <property type="match status" value="1"/>
</dbReference>
<keyword evidence="12" id="KW-1185">Reference proteome</keyword>
<evidence type="ECO:0000313" key="12">
    <source>
        <dbReference type="Proteomes" id="UP000273516"/>
    </source>
</evidence>
<dbReference type="Pfam" id="PF00006">
    <property type="entry name" value="ATP-synt_ab"/>
    <property type="match status" value="1"/>
</dbReference>
<dbReference type="PRINTS" id="PR00364">
    <property type="entry name" value="DISEASERSIST"/>
</dbReference>
<dbReference type="InterPro" id="IPR040627">
    <property type="entry name" value="T3SS_ATPase_C"/>
</dbReference>
<accession>A0A3M0MB21</accession>
<dbReference type="Proteomes" id="UP000273516">
    <property type="component" value="Unassembled WGS sequence"/>
</dbReference>
<evidence type="ECO:0000256" key="9">
    <source>
        <dbReference type="SAM" id="MobiDB-lite"/>
    </source>
</evidence>
<dbReference type="InterPro" id="IPR003593">
    <property type="entry name" value="AAA+_ATPase"/>
</dbReference>
<keyword evidence="2" id="KW-0813">Transport</keyword>
<comment type="caution">
    <text evidence="11">The sequence shown here is derived from an EMBL/GenBank/DDBJ whole genome shotgun (WGS) entry which is preliminary data.</text>
</comment>
<dbReference type="PANTHER" id="PTHR15184:SF9">
    <property type="entry name" value="SPI-1 TYPE 3 SECRETION SYSTEM ATPASE"/>
    <property type="match status" value="1"/>
</dbReference>
<evidence type="ECO:0000256" key="4">
    <source>
        <dbReference type="ARBA" id="ARBA00022741"/>
    </source>
</evidence>